<keyword evidence="4 6" id="KW-0862">Zinc</keyword>
<dbReference type="GO" id="GO:0006508">
    <property type="term" value="P:proteolysis"/>
    <property type="evidence" value="ECO:0007669"/>
    <property type="project" value="UniProtKB-KW"/>
</dbReference>
<comment type="cofactor">
    <cofactor evidence="6">
        <name>Zn(2+)</name>
        <dbReference type="ChEBI" id="CHEBI:29105"/>
    </cofactor>
    <text evidence="6">Binds 1 zinc ion.</text>
</comment>
<keyword evidence="1 6" id="KW-0645">Protease</keyword>
<comment type="function">
    <text evidence="6">Has oligopeptidase activity and degrades a variety of small bioactive peptides.</text>
</comment>
<keyword evidence="3 6" id="KW-0378">Hydrolase</keyword>
<evidence type="ECO:0000256" key="1">
    <source>
        <dbReference type="ARBA" id="ARBA00022670"/>
    </source>
</evidence>
<dbReference type="InterPro" id="IPR013647">
    <property type="entry name" value="OligopepF_N_dom"/>
</dbReference>
<organism evidence="10 11">
    <name type="scientific">Clostridium innocuum</name>
    <dbReference type="NCBI Taxonomy" id="1522"/>
    <lineage>
        <taxon>Bacteria</taxon>
        <taxon>Bacillati</taxon>
        <taxon>Bacillota</taxon>
        <taxon>Clostridia</taxon>
        <taxon>Eubacteriales</taxon>
        <taxon>Clostridiaceae</taxon>
        <taxon>Clostridium</taxon>
    </lineage>
</organism>
<dbReference type="EC" id="3.4.24.-" evidence="6"/>
<dbReference type="EMBL" id="JQIF01000089">
    <property type="protein sequence ID" value="KGJ52023.1"/>
    <property type="molecule type" value="Genomic_DNA"/>
</dbReference>
<dbReference type="RefSeq" id="WP_044906956.1">
    <property type="nucleotide sequence ID" value="NZ_JQIF01000089.1"/>
</dbReference>
<dbReference type="InterPro" id="IPR001567">
    <property type="entry name" value="Pept_M3A_M3B_dom"/>
</dbReference>
<comment type="similarity">
    <text evidence="6">Belongs to the peptidase M3B family.</text>
</comment>
<keyword evidence="5 6" id="KW-0482">Metalloprotease</keyword>
<reference evidence="10 11" key="1">
    <citation type="submission" date="2014-08" db="EMBL/GenBank/DDBJ databases">
        <title>Clostridium innocuum, an unnegligible vancomycin-resistant pathogen causing extra-intestinal infections.</title>
        <authorList>
            <person name="Feng Y."/>
            <person name="Chiu C.-H."/>
        </authorList>
    </citation>
    <scope>NUCLEOTIDE SEQUENCE [LARGE SCALE GENOMIC DNA]</scope>
    <source>
        <strain evidence="10 11">AN88</strain>
    </source>
</reference>
<comment type="caution">
    <text evidence="10">The sequence shown here is derived from an EMBL/GenBank/DDBJ whole genome shotgun (WGS) entry which is preliminary data.</text>
</comment>
<feature type="domain" description="Oligopeptidase F N-terminal" evidence="9">
    <location>
        <begin position="114"/>
        <end position="169"/>
    </location>
</feature>
<dbReference type="Gene3D" id="1.20.140.70">
    <property type="entry name" value="Oligopeptidase f, N-terminal domain"/>
    <property type="match status" value="1"/>
</dbReference>
<dbReference type="PANTHER" id="PTHR11804">
    <property type="entry name" value="PROTEASE M3 THIMET OLIGOPEPTIDASE-RELATED"/>
    <property type="match status" value="1"/>
</dbReference>
<dbReference type="NCBIfam" id="TIGR00181">
    <property type="entry name" value="pepF"/>
    <property type="match status" value="1"/>
</dbReference>
<evidence type="ECO:0000256" key="2">
    <source>
        <dbReference type="ARBA" id="ARBA00022723"/>
    </source>
</evidence>
<accession>A0A099I568</accession>
<evidence type="ECO:0000256" key="6">
    <source>
        <dbReference type="RuleBase" id="RU368091"/>
    </source>
</evidence>
<evidence type="ECO:0000256" key="5">
    <source>
        <dbReference type="ARBA" id="ARBA00023049"/>
    </source>
</evidence>
<evidence type="ECO:0000256" key="4">
    <source>
        <dbReference type="ARBA" id="ARBA00022833"/>
    </source>
</evidence>
<keyword evidence="2 6" id="KW-0479">Metal-binding</keyword>
<gene>
    <name evidence="10" type="ORF">CIAN88_17155</name>
</gene>
<dbReference type="Pfam" id="PF08439">
    <property type="entry name" value="Peptidase_M3_N"/>
    <property type="match status" value="1"/>
</dbReference>
<dbReference type="PANTHER" id="PTHR11804:SF84">
    <property type="entry name" value="SACCHAROLYSIN"/>
    <property type="match status" value="1"/>
</dbReference>
<sequence length="589" mass="68817">MKRNEIDSQLTWDLRFLFENQEAFEAQFAQAQKEIKLLQAALSSLADDRASFISFMEHQETLERYLDNLISYAKMSSDVDPENMQNQENLARSYTLYQQVNQALSNLPLLLIQNREQIEQWLLEDDCRDFRYPMEEVFRTIPHRLNEEQEALLAQAGELIRNPQETFESFRLQFEPVLVDGKEEFLNEGTYQQFLKNRDPRVRKEAFEHFFTAYKTYQNVFMNLLSGHARGQIFEAGLRNFSNALEASLFEDGVDRSLFDKVLFMANEKYINGIHRYFALRKQISGLAVQHVYDIQIPLVDAVDITYSIDESFDILKHALAPLGEDYVQLLDQAREERWIDFLPCAGKQGGAYSGGTYDSRPYVLTNFTNDYPSLSTLAHELGHSMHSWYSRHHNRPMLSQYTIFVAEVASTVNEILLNRYLLDHSESEEEKAYLLSNLLNQLVGTLYRQPMYAEFEKQLYAMLENKEAVSSQKLTSLYMELSRRYYGDAVEVDDLQRYHCYYIPHFYFNFYVYKYTLGMSVALSFAKKILAGDTTEYLEFLTKGGSESPLDELIHAGVDPRVDSVYDDAFTFFEKTLDEFSELMKVKR</sequence>
<dbReference type="SUPFAM" id="SSF55486">
    <property type="entry name" value="Metalloproteases ('zincins'), catalytic domain"/>
    <property type="match status" value="1"/>
</dbReference>
<dbReference type="Pfam" id="PF01432">
    <property type="entry name" value="Peptidase_M3"/>
    <property type="match status" value="1"/>
</dbReference>
<evidence type="ECO:0000313" key="10">
    <source>
        <dbReference type="EMBL" id="KGJ52023.1"/>
    </source>
</evidence>
<feature type="coiled-coil region" evidence="7">
    <location>
        <begin position="14"/>
        <end position="48"/>
    </location>
</feature>
<name>A0A099I568_CLOIN</name>
<protein>
    <recommendedName>
        <fullName evidence="6">Oligopeptidase F</fullName>
        <ecNumber evidence="6">3.4.24.-</ecNumber>
    </recommendedName>
</protein>
<dbReference type="CDD" id="cd09608">
    <property type="entry name" value="M3B_PepF"/>
    <property type="match status" value="1"/>
</dbReference>
<keyword evidence="7" id="KW-0175">Coiled coil</keyword>
<feature type="domain" description="Peptidase M3A/M3B catalytic" evidence="8">
    <location>
        <begin position="194"/>
        <end position="570"/>
    </location>
</feature>
<dbReference type="Proteomes" id="UP000030008">
    <property type="component" value="Unassembled WGS sequence"/>
</dbReference>
<dbReference type="InterPro" id="IPR042088">
    <property type="entry name" value="OligoPept_F_C"/>
</dbReference>
<dbReference type="Gene3D" id="1.10.287.830">
    <property type="entry name" value="putative peptidase helix hairpin domain like"/>
    <property type="match status" value="1"/>
</dbReference>
<evidence type="ECO:0000259" key="8">
    <source>
        <dbReference type="Pfam" id="PF01432"/>
    </source>
</evidence>
<proteinExistence type="inferred from homology"/>
<dbReference type="GO" id="GO:0004222">
    <property type="term" value="F:metalloendopeptidase activity"/>
    <property type="evidence" value="ECO:0007669"/>
    <property type="project" value="UniProtKB-UniRule"/>
</dbReference>
<evidence type="ECO:0000256" key="7">
    <source>
        <dbReference type="SAM" id="Coils"/>
    </source>
</evidence>
<evidence type="ECO:0000256" key="3">
    <source>
        <dbReference type="ARBA" id="ARBA00022801"/>
    </source>
</evidence>
<dbReference type="GO" id="GO:0046872">
    <property type="term" value="F:metal ion binding"/>
    <property type="evidence" value="ECO:0007669"/>
    <property type="project" value="UniProtKB-UniRule"/>
</dbReference>
<evidence type="ECO:0000259" key="9">
    <source>
        <dbReference type="Pfam" id="PF08439"/>
    </source>
</evidence>
<dbReference type="InterPro" id="IPR045090">
    <property type="entry name" value="Pept_M3A_M3B"/>
</dbReference>
<dbReference type="GO" id="GO:0006518">
    <property type="term" value="P:peptide metabolic process"/>
    <property type="evidence" value="ECO:0007669"/>
    <property type="project" value="TreeGrafter"/>
</dbReference>
<evidence type="ECO:0000313" key="11">
    <source>
        <dbReference type="Proteomes" id="UP000030008"/>
    </source>
</evidence>
<dbReference type="InterPro" id="IPR004438">
    <property type="entry name" value="Peptidase_M3B"/>
</dbReference>
<dbReference type="Gene3D" id="1.10.1370.20">
    <property type="entry name" value="Oligoendopeptidase f, C-terminal domain"/>
    <property type="match status" value="1"/>
</dbReference>
<dbReference type="AlphaFoldDB" id="A0A099I568"/>